<dbReference type="Proteomes" id="UP000281498">
    <property type="component" value="Unassembled WGS sequence"/>
</dbReference>
<accession>A0A3A9K7J9</accession>
<dbReference type="OrthoDB" id="2680713at2"/>
<organism evidence="2 3">
    <name type="scientific">Salipaludibacillus neizhouensis</name>
    <dbReference type="NCBI Taxonomy" id="885475"/>
    <lineage>
        <taxon>Bacteria</taxon>
        <taxon>Bacillati</taxon>
        <taxon>Bacillota</taxon>
        <taxon>Bacilli</taxon>
        <taxon>Bacillales</taxon>
        <taxon>Bacillaceae</taxon>
    </lineage>
</organism>
<keyword evidence="2" id="KW-0946">Virion</keyword>
<feature type="domain" description="Spore coat protein X/V" evidence="1">
    <location>
        <begin position="103"/>
        <end position="160"/>
    </location>
</feature>
<dbReference type="InterPro" id="IPR011428">
    <property type="entry name" value="Spore_coat_X/V"/>
</dbReference>
<protein>
    <submittedName>
        <fullName evidence="2">Spore coat protein</fullName>
    </submittedName>
</protein>
<dbReference type="GO" id="GO:0030435">
    <property type="term" value="P:sporulation resulting in formation of a cellular spore"/>
    <property type="evidence" value="ECO:0007669"/>
    <property type="project" value="InterPro"/>
</dbReference>
<evidence type="ECO:0000259" key="1">
    <source>
        <dbReference type="Pfam" id="PF07552"/>
    </source>
</evidence>
<name>A0A3A9K7J9_9BACI</name>
<reference evidence="2 3" key="1">
    <citation type="submission" date="2017-10" db="EMBL/GenBank/DDBJ databases">
        <title>Bacillus sp. nov., a halophilic bacterium isolated from a Keqin Lake.</title>
        <authorList>
            <person name="Wang H."/>
        </authorList>
    </citation>
    <scope>NUCLEOTIDE SEQUENCE [LARGE SCALE GENOMIC DNA]</scope>
    <source>
        <strain evidence="2 3">KCTC 13187</strain>
    </source>
</reference>
<gene>
    <name evidence="2" type="ORF">CR203_15685</name>
</gene>
<keyword evidence="2" id="KW-0167">Capsid protein</keyword>
<dbReference type="Pfam" id="PF07552">
    <property type="entry name" value="Coat_X"/>
    <property type="match status" value="2"/>
</dbReference>
<comment type="caution">
    <text evidence="2">The sequence shown here is derived from an EMBL/GenBank/DDBJ whole genome shotgun (WGS) entry which is preliminary data.</text>
</comment>
<sequence>MTHKVYYTIKDSAVSPTNRWSALDPNACHPSDVDADDDDDVVQESNQVNKTLQISEEYIFIKDSCDVTISTTDTKAAVSLQGALQAAIALVINISIADGETAERVTQDLLQAAKTKQKTFQKTVVENSRNVDVTTTDTQVSVNIQILLQLLLALIVKLEIL</sequence>
<evidence type="ECO:0000313" key="3">
    <source>
        <dbReference type="Proteomes" id="UP000281498"/>
    </source>
</evidence>
<proteinExistence type="predicted"/>
<feature type="domain" description="Spore coat protein X/V" evidence="1">
    <location>
        <begin position="39"/>
        <end position="96"/>
    </location>
</feature>
<dbReference type="EMBL" id="PDOE01000007">
    <property type="protein sequence ID" value="RKL66331.1"/>
    <property type="molecule type" value="Genomic_DNA"/>
</dbReference>
<evidence type="ECO:0000313" key="2">
    <source>
        <dbReference type="EMBL" id="RKL66331.1"/>
    </source>
</evidence>
<dbReference type="RefSeq" id="WP_110939113.1">
    <property type="nucleotide sequence ID" value="NZ_KZ614148.1"/>
</dbReference>
<keyword evidence="3" id="KW-1185">Reference proteome</keyword>
<dbReference type="GO" id="GO:0031160">
    <property type="term" value="C:spore wall"/>
    <property type="evidence" value="ECO:0007669"/>
    <property type="project" value="InterPro"/>
</dbReference>
<dbReference type="AlphaFoldDB" id="A0A3A9K7J9"/>